<evidence type="ECO:0000256" key="5">
    <source>
        <dbReference type="ARBA" id="ARBA00022705"/>
    </source>
</evidence>
<feature type="domain" description="DNA polymerase III delta subunit C-terminal" evidence="8">
    <location>
        <begin position="217"/>
        <end position="340"/>
    </location>
</feature>
<dbReference type="InterPro" id="IPR050238">
    <property type="entry name" value="DNA_Rep/Repair_Clamp_Loader"/>
</dbReference>
<dbReference type="Pfam" id="PF09115">
    <property type="entry name" value="DNApol3-delta_C"/>
    <property type="match status" value="1"/>
</dbReference>
<evidence type="ECO:0000256" key="1">
    <source>
        <dbReference type="ARBA" id="ARBA00012417"/>
    </source>
</evidence>
<protein>
    <recommendedName>
        <fullName evidence="2">DNA polymerase III subunit delta'</fullName>
        <ecNumber evidence="1">2.7.7.7</ecNumber>
    </recommendedName>
</protein>
<keyword evidence="3" id="KW-0808">Transferase</keyword>
<dbReference type="RefSeq" id="WP_385876447.1">
    <property type="nucleotide sequence ID" value="NZ_JBHLXE010000046.1"/>
</dbReference>
<dbReference type="InterPro" id="IPR008921">
    <property type="entry name" value="DNA_pol3_clamp-load_cplx_C"/>
</dbReference>
<evidence type="ECO:0000256" key="7">
    <source>
        <dbReference type="ARBA" id="ARBA00049244"/>
    </source>
</evidence>
<accession>A0ABV6C8Q2</accession>
<dbReference type="PANTHER" id="PTHR11669">
    <property type="entry name" value="REPLICATION FACTOR C / DNA POLYMERASE III GAMMA-TAU SUBUNIT"/>
    <property type="match status" value="1"/>
</dbReference>
<evidence type="ECO:0000259" key="8">
    <source>
        <dbReference type="Pfam" id="PF09115"/>
    </source>
</evidence>
<evidence type="ECO:0000256" key="6">
    <source>
        <dbReference type="ARBA" id="ARBA00022932"/>
    </source>
</evidence>
<comment type="caution">
    <text evidence="9">The sequence shown here is derived from an EMBL/GenBank/DDBJ whole genome shotgun (WGS) entry which is preliminary data.</text>
</comment>
<name>A0ABV6C8Q2_9GAMM</name>
<sequence>MGYSMTPSMPWLISIYQTLIGMYANREGHHALLLSCAKGQGEDELFHTLASYLLCKECMIDSTSACGVCPSCLLMSAGNHPDYHTIAPEKDKKQIGIDIIRLMTEQLYQHANQGGAKIVQIVQLEAMTHAAMNALLKILEEPPEKTFFLLSTYAPDALLATIKSRCLNFPIATIDKQAALNWLKNEFLDIPEETLSIALKIALGAPLIAKSLLNEGFVAQRIHFMNDLHSAILANLPLSLLNYLTKENWLLHLDSLMSLVIDAMKIQSIKSSTSVIVEPGYIEDLIINSDMMPVIERLAEWDRHFLQALSQNGLHLRHLLLTNSGLNLELLMANFLLKWQQKKLELLTL</sequence>
<keyword evidence="5" id="KW-0235">DNA replication</keyword>
<dbReference type="Gene3D" id="1.20.272.10">
    <property type="match status" value="1"/>
</dbReference>
<evidence type="ECO:0000256" key="4">
    <source>
        <dbReference type="ARBA" id="ARBA00022695"/>
    </source>
</evidence>
<dbReference type="EMBL" id="JBHLXE010000046">
    <property type="protein sequence ID" value="MFC0179348.1"/>
    <property type="molecule type" value="Genomic_DNA"/>
</dbReference>
<dbReference type="Gene3D" id="3.40.50.300">
    <property type="entry name" value="P-loop containing nucleotide triphosphate hydrolases"/>
    <property type="match status" value="1"/>
</dbReference>
<reference evidence="9 10" key="1">
    <citation type="submission" date="2024-09" db="EMBL/GenBank/DDBJ databases">
        <authorList>
            <person name="Sun Q."/>
            <person name="Mori K."/>
        </authorList>
    </citation>
    <scope>NUCLEOTIDE SEQUENCE [LARGE SCALE GENOMIC DNA]</scope>
    <source>
        <strain evidence="9 10">CCM 8545</strain>
    </source>
</reference>
<dbReference type="PANTHER" id="PTHR11669:SF8">
    <property type="entry name" value="DNA POLYMERASE III SUBUNIT DELTA"/>
    <property type="match status" value="1"/>
</dbReference>
<dbReference type="SUPFAM" id="SSF48019">
    <property type="entry name" value="post-AAA+ oligomerization domain-like"/>
    <property type="match status" value="1"/>
</dbReference>
<keyword evidence="6" id="KW-0239">DNA-directed DNA polymerase</keyword>
<organism evidence="9 10">
    <name type="scientific">Thorsellia kenyensis</name>
    <dbReference type="NCBI Taxonomy" id="1549888"/>
    <lineage>
        <taxon>Bacteria</taxon>
        <taxon>Pseudomonadati</taxon>
        <taxon>Pseudomonadota</taxon>
        <taxon>Gammaproteobacteria</taxon>
        <taxon>Enterobacterales</taxon>
        <taxon>Thorselliaceae</taxon>
        <taxon>Thorsellia</taxon>
    </lineage>
</organism>
<dbReference type="InterPro" id="IPR027417">
    <property type="entry name" value="P-loop_NTPase"/>
</dbReference>
<proteinExistence type="predicted"/>
<gene>
    <name evidence="9" type="ORF">ACFFIT_04435</name>
</gene>
<comment type="catalytic activity">
    <reaction evidence="7">
        <text>DNA(n) + a 2'-deoxyribonucleoside 5'-triphosphate = DNA(n+1) + diphosphate</text>
        <dbReference type="Rhea" id="RHEA:22508"/>
        <dbReference type="Rhea" id="RHEA-COMP:17339"/>
        <dbReference type="Rhea" id="RHEA-COMP:17340"/>
        <dbReference type="ChEBI" id="CHEBI:33019"/>
        <dbReference type="ChEBI" id="CHEBI:61560"/>
        <dbReference type="ChEBI" id="CHEBI:173112"/>
        <dbReference type="EC" id="2.7.7.7"/>
    </reaction>
</comment>
<keyword evidence="4" id="KW-0548">Nucleotidyltransferase</keyword>
<dbReference type="InterPro" id="IPR015199">
    <property type="entry name" value="DNA_pol_III_delta_C"/>
</dbReference>
<evidence type="ECO:0000313" key="9">
    <source>
        <dbReference type="EMBL" id="MFC0179348.1"/>
    </source>
</evidence>
<evidence type="ECO:0000256" key="2">
    <source>
        <dbReference type="ARBA" id="ARBA00014363"/>
    </source>
</evidence>
<dbReference type="EC" id="2.7.7.7" evidence="1"/>
<evidence type="ECO:0000313" key="10">
    <source>
        <dbReference type="Proteomes" id="UP001589758"/>
    </source>
</evidence>
<evidence type="ECO:0000256" key="3">
    <source>
        <dbReference type="ARBA" id="ARBA00022679"/>
    </source>
</evidence>
<dbReference type="Pfam" id="PF13177">
    <property type="entry name" value="DNA_pol3_delta2"/>
    <property type="match status" value="1"/>
</dbReference>
<keyword evidence="10" id="KW-1185">Reference proteome</keyword>
<dbReference type="SUPFAM" id="SSF52540">
    <property type="entry name" value="P-loop containing nucleoside triphosphate hydrolases"/>
    <property type="match status" value="1"/>
</dbReference>
<dbReference type="Proteomes" id="UP001589758">
    <property type="component" value="Unassembled WGS sequence"/>
</dbReference>